<reference evidence="2" key="2">
    <citation type="submission" date="2023-05" db="EMBL/GenBank/DDBJ databases">
        <authorList>
            <person name="Fouks B."/>
        </authorList>
    </citation>
    <scope>NUCLEOTIDE SEQUENCE</scope>
    <source>
        <strain evidence="2">Stay&amp;Tobe</strain>
        <tissue evidence="2">Testes</tissue>
    </source>
</reference>
<name>A0AAD8EAC0_DIPPU</name>
<feature type="non-terminal residue" evidence="2">
    <location>
        <position position="75"/>
    </location>
</feature>
<evidence type="ECO:0000313" key="2">
    <source>
        <dbReference type="EMBL" id="KAJ9582973.1"/>
    </source>
</evidence>
<accession>A0AAD8EAC0</accession>
<proteinExistence type="predicted"/>
<dbReference type="EMBL" id="JASPKZ010007697">
    <property type="protein sequence ID" value="KAJ9582973.1"/>
    <property type="molecule type" value="Genomic_DNA"/>
</dbReference>
<gene>
    <name evidence="2" type="ORF">L9F63_022686</name>
</gene>
<feature type="non-terminal residue" evidence="2">
    <location>
        <position position="1"/>
    </location>
</feature>
<organism evidence="2 3">
    <name type="scientific">Diploptera punctata</name>
    <name type="common">Pacific beetle cockroach</name>
    <dbReference type="NCBI Taxonomy" id="6984"/>
    <lineage>
        <taxon>Eukaryota</taxon>
        <taxon>Metazoa</taxon>
        <taxon>Ecdysozoa</taxon>
        <taxon>Arthropoda</taxon>
        <taxon>Hexapoda</taxon>
        <taxon>Insecta</taxon>
        <taxon>Pterygota</taxon>
        <taxon>Neoptera</taxon>
        <taxon>Polyneoptera</taxon>
        <taxon>Dictyoptera</taxon>
        <taxon>Blattodea</taxon>
        <taxon>Blaberoidea</taxon>
        <taxon>Blaberidae</taxon>
        <taxon>Diplopterinae</taxon>
        <taxon>Diploptera</taxon>
    </lineage>
</organism>
<sequence length="75" mass="8615">ISNFSKSGLCTSLTEPRHISYPTAHKNQPAKLQVVYFYDTPSSVVYMVMFDSAIMHVSCSNFHVFFFLSLITRIY</sequence>
<keyword evidence="1" id="KW-0812">Transmembrane</keyword>
<evidence type="ECO:0000256" key="1">
    <source>
        <dbReference type="SAM" id="Phobius"/>
    </source>
</evidence>
<evidence type="ECO:0000313" key="3">
    <source>
        <dbReference type="Proteomes" id="UP001233999"/>
    </source>
</evidence>
<reference evidence="2" key="1">
    <citation type="journal article" date="2023" name="IScience">
        <title>Live-bearing cockroach genome reveals convergent evolutionary mechanisms linked to viviparity in insects and beyond.</title>
        <authorList>
            <person name="Fouks B."/>
            <person name="Harrison M.C."/>
            <person name="Mikhailova A.A."/>
            <person name="Marchal E."/>
            <person name="English S."/>
            <person name="Carruthers M."/>
            <person name="Jennings E.C."/>
            <person name="Chiamaka E.L."/>
            <person name="Frigard R.A."/>
            <person name="Pippel M."/>
            <person name="Attardo G.M."/>
            <person name="Benoit J.B."/>
            <person name="Bornberg-Bauer E."/>
            <person name="Tobe S.S."/>
        </authorList>
    </citation>
    <scope>NUCLEOTIDE SEQUENCE</scope>
    <source>
        <strain evidence="2">Stay&amp;Tobe</strain>
    </source>
</reference>
<protein>
    <submittedName>
        <fullName evidence="2">Uncharacterized protein</fullName>
    </submittedName>
</protein>
<dbReference type="Proteomes" id="UP001233999">
    <property type="component" value="Unassembled WGS sequence"/>
</dbReference>
<keyword evidence="1" id="KW-1133">Transmembrane helix</keyword>
<comment type="caution">
    <text evidence="2">The sequence shown here is derived from an EMBL/GenBank/DDBJ whole genome shotgun (WGS) entry which is preliminary data.</text>
</comment>
<dbReference type="AlphaFoldDB" id="A0AAD8EAC0"/>
<keyword evidence="1" id="KW-0472">Membrane</keyword>
<keyword evidence="3" id="KW-1185">Reference proteome</keyword>
<feature type="transmembrane region" description="Helical" evidence="1">
    <location>
        <begin position="44"/>
        <end position="71"/>
    </location>
</feature>